<dbReference type="AlphaFoldDB" id="F0S2Q0"/>
<keyword evidence="3" id="KW-0812">Transmembrane</keyword>
<keyword evidence="2" id="KW-1003">Cell membrane</keyword>
<evidence type="ECO:0000256" key="3">
    <source>
        <dbReference type="ARBA" id="ARBA00022692"/>
    </source>
</evidence>
<dbReference type="InParanoid" id="F0S2Q0"/>
<evidence type="ECO:0000313" key="11">
    <source>
        <dbReference type="Proteomes" id="UP000007102"/>
    </source>
</evidence>
<reference evidence="11" key="2">
    <citation type="submission" date="2011-02" db="EMBL/GenBank/DDBJ databases">
        <title>The complete genome of Desulfurobacterium thermolithotrophum DSM 11699.</title>
        <authorList>
            <consortium name="US DOE Joint Genome Institute (JGI-PGF)"/>
            <person name="Lucas S."/>
            <person name="Copeland A."/>
            <person name="Lapidus A."/>
            <person name="Bruce D."/>
            <person name="Goodwin L."/>
            <person name="Pitluck S."/>
            <person name="Kyrpides N."/>
            <person name="Mavromatis K."/>
            <person name="Pagani I."/>
            <person name="Ivanova N."/>
            <person name="Mikhailova N."/>
            <person name="Daligault H."/>
            <person name="Detter J.C."/>
            <person name="Tapia R."/>
            <person name="Han C."/>
            <person name="Land M."/>
            <person name="Hauser L."/>
            <person name="Markowitz V."/>
            <person name="Cheng J.-F."/>
            <person name="Hugenholtz P."/>
            <person name="Woyke T."/>
            <person name="Wu D."/>
            <person name="Spring S."/>
            <person name="Brambilla E."/>
            <person name="Klenk H.-P."/>
            <person name="Eisen J.A."/>
        </authorList>
    </citation>
    <scope>NUCLEOTIDE SEQUENCE [LARGE SCALE GENOMIC DNA]</scope>
    <source>
        <strain evidence="11">DSM 11699 / BSA</strain>
    </source>
</reference>
<comment type="similarity">
    <text evidence="7">Belongs to the PpiD chaperone family.</text>
</comment>
<dbReference type="STRING" id="868864.Dester_0468"/>
<keyword evidence="11" id="KW-1185">Reference proteome</keyword>
<evidence type="ECO:0000256" key="4">
    <source>
        <dbReference type="ARBA" id="ARBA00022989"/>
    </source>
</evidence>
<dbReference type="InterPro" id="IPR000297">
    <property type="entry name" value="PPIase_PpiC"/>
</dbReference>
<keyword evidence="6" id="KW-0143">Chaperone</keyword>
<reference evidence="10 11" key="1">
    <citation type="journal article" date="2011" name="Stand. Genomic Sci.">
        <title>Complete genome sequence of the thermophilic sulfur-reducer Desulfurobacterium thermolithotrophum type strain (BSA(T)) from a deep-sea hydrothermal vent.</title>
        <authorList>
            <person name="Goker M."/>
            <person name="Daligault H."/>
            <person name="Mwirichia R."/>
            <person name="Lapidus A."/>
            <person name="Lucas S."/>
            <person name="Deshpande S."/>
            <person name="Pagani I."/>
            <person name="Tapia R."/>
            <person name="Cheng J.F."/>
            <person name="Goodwin L."/>
            <person name="Pitluck S."/>
            <person name="Liolios K."/>
            <person name="Ivanova N."/>
            <person name="Mavromatis K."/>
            <person name="Mikhailova N."/>
            <person name="Pati A."/>
            <person name="Chen A."/>
            <person name="Palaniappan K."/>
            <person name="Han C."/>
            <person name="Land M."/>
            <person name="Hauser L."/>
            <person name="Pan C."/>
            <person name="Brambilla E.M."/>
            <person name="Rohde M."/>
            <person name="Spring S."/>
            <person name="Sikorski J."/>
            <person name="Wirth R."/>
            <person name="Detter J.C."/>
            <person name="Woyke T."/>
            <person name="Bristow J."/>
            <person name="Eisen J.A."/>
            <person name="Markowitz V."/>
            <person name="Hugenholtz P."/>
            <person name="Kyrpides N.C."/>
            <person name="Klenk H.P."/>
        </authorList>
    </citation>
    <scope>NUCLEOTIDE SEQUENCE [LARGE SCALE GENOMIC DNA]</scope>
    <source>
        <strain evidence="11">DSM 11699 / BSA</strain>
    </source>
</reference>
<dbReference type="RefSeq" id="WP_013638080.1">
    <property type="nucleotide sequence ID" value="NC_015185.1"/>
</dbReference>
<keyword evidence="4" id="KW-1133">Transmembrane helix</keyword>
<dbReference type="PANTHER" id="PTHR47529">
    <property type="entry name" value="PEPTIDYL-PROLYL CIS-TRANS ISOMERASE D"/>
    <property type="match status" value="1"/>
</dbReference>
<evidence type="ECO:0000256" key="6">
    <source>
        <dbReference type="ARBA" id="ARBA00023186"/>
    </source>
</evidence>
<dbReference type="GO" id="GO:0005886">
    <property type="term" value="C:plasma membrane"/>
    <property type="evidence" value="ECO:0007669"/>
    <property type="project" value="UniProtKB-SubCell"/>
</dbReference>
<gene>
    <name evidence="10" type="ordered locus">Dester_0468</name>
</gene>
<comment type="subcellular location">
    <subcellularLocation>
        <location evidence="1">Cell membrane</location>
        <topology evidence="1">Single-pass type II membrane protein</topology>
    </subcellularLocation>
</comment>
<dbReference type="PROSITE" id="PS51257">
    <property type="entry name" value="PROKAR_LIPOPROTEIN"/>
    <property type="match status" value="1"/>
</dbReference>
<evidence type="ECO:0000256" key="8">
    <source>
        <dbReference type="SAM" id="SignalP"/>
    </source>
</evidence>
<evidence type="ECO:0000256" key="5">
    <source>
        <dbReference type="ARBA" id="ARBA00023136"/>
    </source>
</evidence>
<dbReference type="Gene3D" id="6.10.140.970">
    <property type="match status" value="1"/>
</dbReference>
<dbReference type="Proteomes" id="UP000007102">
    <property type="component" value="Chromosome"/>
</dbReference>
<dbReference type="InterPro" id="IPR052029">
    <property type="entry name" value="PpiD_chaperone"/>
</dbReference>
<accession>F0S2Q0</accession>
<sequence>MKRLLTAATVIFLISSCSHSNHSDNVSNKEEKVCTSETPLAKVDGKTITVAYYKGIEDTIPEWVINRYYSGEEGKENLLKKIIDRQLILLSAQDEGIFEKPNVKKRIESFKIRQLAYRYLNSQVGEVKVSDEEVKKAIEKYYKGKKVTPELEKAVRINLEAQKFQSKRNEILKNIENKIEFKEKKSYKPNDVVATYNGITIYYKDIEPIIPKNMPKERLKEAVTYYVLSKLAQKEGIDKKTDFQLTYNRLLEDLAVKDFEKKILSKVKVTDKEIKEYYEKHKSELKTPERADIEVFEFSDENKAKKALLDIEKGKSPKEVIPKNVYSTGKEWKVTSADIDRNPVSALVFKEKNKNVNVLVMPDGRALLIVVKKRYPAGTLPYGDAYSQIKRMLTSEKARKLAEKEIEKLKEKYGVKIFKENLKCVE</sequence>
<feature type="signal peptide" evidence="8">
    <location>
        <begin position="1"/>
        <end position="23"/>
    </location>
</feature>
<dbReference type="HOGENOM" id="CLU_663801_0_0_0"/>
<protein>
    <recommendedName>
        <fullName evidence="9">PpiC domain-containing protein</fullName>
    </recommendedName>
</protein>
<name>F0S2Q0_DESTD</name>
<feature type="chain" id="PRO_5003255830" description="PpiC domain-containing protein" evidence="8">
    <location>
        <begin position="24"/>
        <end position="426"/>
    </location>
</feature>
<organism evidence="10 11">
    <name type="scientific">Desulfurobacterium thermolithotrophum (strain DSM 11699 / BSA)</name>
    <dbReference type="NCBI Taxonomy" id="868864"/>
    <lineage>
        <taxon>Bacteria</taxon>
        <taxon>Pseudomonadati</taxon>
        <taxon>Aquificota</taxon>
        <taxon>Aquificia</taxon>
        <taxon>Desulfurobacteriales</taxon>
        <taxon>Desulfurobacteriaceae</taxon>
        <taxon>Desulfurobacterium</taxon>
    </lineage>
</organism>
<dbReference type="KEGG" id="dte:Dester_0468"/>
<dbReference type="Pfam" id="PF13145">
    <property type="entry name" value="Rotamase_2"/>
    <property type="match status" value="1"/>
</dbReference>
<dbReference type="OrthoDB" id="9028at2"/>
<evidence type="ECO:0000256" key="1">
    <source>
        <dbReference type="ARBA" id="ARBA00004401"/>
    </source>
</evidence>
<dbReference type="SUPFAM" id="SSF109998">
    <property type="entry name" value="Triger factor/SurA peptide-binding domain-like"/>
    <property type="match status" value="2"/>
</dbReference>
<proteinExistence type="inferred from homology"/>
<dbReference type="PANTHER" id="PTHR47529:SF1">
    <property type="entry name" value="PERIPLASMIC CHAPERONE PPID"/>
    <property type="match status" value="1"/>
</dbReference>
<dbReference type="EMBL" id="CP002543">
    <property type="protein sequence ID" value="ADY73122.1"/>
    <property type="molecule type" value="Genomic_DNA"/>
</dbReference>
<feature type="domain" description="PpiC" evidence="9">
    <location>
        <begin position="269"/>
        <end position="384"/>
    </location>
</feature>
<dbReference type="GO" id="GO:0003755">
    <property type="term" value="F:peptidyl-prolyl cis-trans isomerase activity"/>
    <property type="evidence" value="ECO:0007669"/>
    <property type="project" value="InterPro"/>
</dbReference>
<keyword evidence="5" id="KW-0472">Membrane</keyword>
<evidence type="ECO:0000259" key="9">
    <source>
        <dbReference type="Pfam" id="PF13145"/>
    </source>
</evidence>
<dbReference type="InterPro" id="IPR027304">
    <property type="entry name" value="Trigger_fact/SurA_dom_sf"/>
</dbReference>
<evidence type="ECO:0000313" key="10">
    <source>
        <dbReference type="EMBL" id="ADY73122.1"/>
    </source>
</evidence>
<evidence type="ECO:0000256" key="2">
    <source>
        <dbReference type="ARBA" id="ARBA00022475"/>
    </source>
</evidence>
<dbReference type="eggNOG" id="COG0760">
    <property type="taxonomic scope" value="Bacteria"/>
</dbReference>
<evidence type="ECO:0000256" key="7">
    <source>
        <dbReference type="ARBA" id="ARBA00038408"/>
    </source>
</evidence>
<keyword evidence="8" id="KW-0732">Signal</keyword>